<sequence>MTRKHLPNQKFCQAISNPSNGSSMVFQYLSYISVYGRASGRSPRSPSPTGLSWQTHLHLIAKSGEVGGGGREVRRRPAGATCLFTNIVNAHICCHAIYLHTRQHGLPVSNMEALLRIEEYLFLTSFTTRALEYQPSIHGGILQQHPNLTHRRTLVQGLSKSIKLMILPSRVGSQGWHREQDNHCVSLFLMHPDILYHGATRTNKQTDLSSSLDGVKHGNMRSGWRAPGGFVCFEYRYKHVSKDCGFLGLESKQPYLTEADRYCLACTLHRSLLSIPDSVNKSDKELRCLGHQLCHLNRIPDFVLGDTFLLRFPSYHTTSTKPAAFSRSSFRLVWRLQYRREASCLLSSREALTTRNLSRRYLLSAQDFIANYFSYVHRNKIDYKKFLEVAKSLEPTEGPETIERLENEISTILIQHSPTPLSPVSPRSEHRTRNQKIGRPASLYTNYKPIKQITGLDVDFSGFTPTPPRPPPTPDKSSSVHSTEKHNSEKPASTSEPARTLSLIDDYDDDSEPDSSEWDFSPSSRRNHPSWIPASPVPPRVEILDFDEASPRRRDSEIGCLRSPGMHHFETLPARRNNHMEVSYVGAKDLYHATATSIANSAKKTAGSSRDSMESGRSSIRPPKNRLSFAAKVLQSGRKRPPTGINTTPQSPSSLGPGTGSTMGKQSLRSLHPDMHAHSMDDDRLRVKYSDALSRVFRWSGEHRRVVSEGTTATDLPPTSEPRSTTATPVPDSPTQAGPGLKIQENSELDGRASGRALWDGAGVAFRSALRCEPSGPRQKSWDGVMSRRSVSRLLTTKKRLSLFGHPDDYFTLDRHSYQEQSIGNESAPLPIKRQPGPMTSSGYGKLRGTSTRGDVPGSHKVPDALACRPNKMISHNKISKVWLI</sequence>
<feature type="region of interest" description="Disordered" evidence="1">
    <location>
        <begin position="600"/>
        <end position="667"/>
    </location>
</feature>
<feature type="compositionally biased region" description="Low complexity" evidence="1">
    <location>
        <begin position="647"/>
        <end position="664"/>
    </location>
</feature>
<evidence type="ECO:0000313" key="2">
    <source>
        <dbReference type="EMBL" id="KAK1460638.1"/>
    </source>
</evidence>
<dbReference type="EMBL" id="MPDP01000272">
    <property type="protein sequence ID" value="KAK1460638.1"/>
    <property type="molecule type" value="Genomic_DNA"/>
</dbReference>
<proteinExistence type="predicted"/>
<evidence type="ECO:0000256" key="1">
    <source>
        <dbReference type="SAM" id="MobiDB-lite"/>
    </source>
</evidence>
<evidence type="ECO:0000313" key="3">
    <source>
        <dbReference type="Proteomes" id="UP001239213"/>
    </source>
</evidence>
<dbReference type="AlphaFoldDB" id="A0AAI9ULD4"/>
<name>A0AAI9ULD4_9PEZI</name>
<keyword evidence="3" id="KW-1185">Reference proteome</keyword>
<accession>A0AAI9ULD4</accession>
<comment type="caution">
    <text evidence="2">The sequence shown here is derived from an EMBL/GenBank/DDBJ whole genome shotgun (WGS) entry which is preliminary data.</text>
</comment>
<feature type="region of interest" description="Disordered" evidence="1">
    <location>
        <begin position="707"/>
        <end position="742"/>
    </location>
</feature>
<feature type="region of interest" description="Disordered" evidence="1">
    <location>
        <begin position="415"/>
        <end position="444"/>
    </location>
</feature>
<dbReference type="Proteomes" id="UP001239213">
    <property type="component" value="Unassembled WGS sequence"/>
</dbReference>
<feature type="compositionally biased region" description="Pro residues" evidence="1">
    <location>
        <begin position="465"/>
        <end position="474"/>
    </location>
</feature>
<organism evidence="2 3">
    <name type="scientific">Colletotrichum cuscutae</name>
    <dbReference type="NCBI Taxonomy" id="1209917"/>
    <lineage>
        <taxon>Eukaryota</taxon>
        <taxon>Fungi</taxon>
        <taxon>Dikarya</taxon>
        <taxon>Ascomycota</taxon>
        <taxon>Pezizomycotina</taxon>
        <taxon>Sordariomycetes</taxon>
        <taxon>Hypocreomycetidae</taxon>
        <taxon>Glomerellales</taxon>
        <taxon>Glomerellaceae</taxon>
        <taxon>Colletotrichum</taxon>
        <taxon>Colletotrichum acutatum species complex</taxon>
    </lineage>
</organism>
<protein>
    <submittedName>
        <fullName evidence="2">Uncharacterized protein</fullName>
    </submittedName>
</protein>
<feature type="region of interest" description="Disordered" evidence="1">
    <location>
        <begin position="458"/>
        <end position="538"/>
    </location>
</feature>
<gene>
    <name evidence="2" type="ORF">CCUS01_08743</name>
</gene>
<reference evidence="2" key="1">
    <citation type="submission" date="2016-11" db="EMBL/GenBank/DDBJ databases">
        <title>The genome sequence of Colletotrichum cuscutae.</title>
        <authorList>
            <person name="Baroncelli R."/>
        </authorList>
    </citation>
    <scope>NUCLEOTIDE SEQUENCE</scope>
    <source>
        <strain evidence="2">IMI 304802</strain>
    </source>
</reference>
<feature type="compositionally biased region" description="Acidic residues" evidence="1">
    <location>
        <begin position="505"/>
        <end position="517"/>
    </location>
</feature>
<feature type="compositionally biased region" description="Polar residues" evidence="1">
    <location>
        <begin position="721"/>
        <end position="736"/>
    </location>
</feature>
<feature type="compositionally biased region" description="Low complexity" evidence="1">
    <location>
        <begin position="607"/>
        <end position="619"/>
    </location>
</feature>